<protein>
    <submittedName>
        <fullName evidence="2">Uncharacterized protein</fullName>
    </submittedName>
</protein>
<name>A0AAE0BB31_9CHLO</name>
<sequence>MHPAYVAHTKDRIEKALTNRVPYEHVAIFDIFHPEYYPCLLRHLPLMGANYGGTISKGLRHYVRLLDGNGNAIDRGFARGQARHLPIPSSNFTKFWSDFARAFGSTEIRDAWLNLFNATMNNRFYGKKAGFRKSTFSRLDLSRDGKNYEIKPHTDSVVKVVTMLYYLPTDASHTELGTVVFKSKNGEKDDGGGMTWKGNGDYLNEFDIMRKGTFFPNTVFAFAPCTASWHGVPLVTEDLRRDTVQGFISLPEVKKGGKKGQKRRKQDQVSALKGQCIGS</sequence>
<dbReference type="Gene3D" id="2.60.120.620">
    <property type="entry name" value="q2cbj1_9rhob like domain"/>
    <property type="match status" value="1"/>
</dbReference>
<dbReference type="EMBL" id="LGRX02035931">
    <property type="protein sequence ID" value="KAK3232664.1"/>
    <property type="molecule type" value="Genomic_DNA"/>
</dbReference>
<evidence type="ECO:0000313" key="3">
    <source>
        <dbReference type="Proteomes" id="UP001190700"/>
    </source>
</evidence>
<evidence type="ECO:0000313" key="2">
    <source>
        <dbReference type="EMBL" id="KAK3232664.1"/>
    </source>
</evidence>
<accession>A0AAE0BB31</accession>
<proteinExistence type="predicted"/>
<dbReference type="Proteomes" id="UP001190700">
    <property type="component" value="Unassembled WGS sequence"/>
</dbReference>
<organism evidence="2 3">
    <name type="scientific">Cymbomonas tetramitiformis</name>
    <dbReference type="NCBI Taxonomy" id="36881"/>
    <lineage>
        <taxon>Eukaryota</taxon>
        <taxon>Viridiplantae</taxon>
        <taxon>Chlorophyta</taxon>
        <taxon>Pyramimonadophyceae</taxon>
        <taxon>Pyramimonadales</taxon>
        <taxon>Pyramimonadaceae</taxon>
        <taxon>Cymbomonas</taxon>
    </lineage>
</organism>
<evidence type="ECO:0000256" key="1">
    <source>
        <dbReference type="SAM" id="MobiDB-lite"/>
    </source>
</evidence>
<feature type="compositionally biased region" description="Basic residues" evidence="1">
    <location>
        <begin position="256"/>
        <end position="265"/>
    </location>
</feature>
<keyword evidence="3" id="KW-1185">Reference proteome</keyword>
<feature type="region of interest" description="Disordered" evidence="1">
    <location>
        <begin position="255"/>
        <end position="279"/>
    </location>
</feature>
<dbReference type="AlphaFoldDB" id="A0AAE0BB31"/>
<reference evidence="2 3" key="1">
    <citation type="journal article" date="2015" name="Genome Biol. Evol.">
        <title>Comparative Genomics of a Bacterivorous Green Alga Reveals Evolutionary Causalities and Consequences of Phago-Mixotrophic Mode of Nutrition.</title>
        <authorList>
            <person name="Burns J.A."/>
            <person name="Paasch A."/>
            <person name="Narechania A."/>
            <person name="Kim E."/>
        </authorList>
    </citation>
    <scope>NUCLEOTIDE SEQUENCE [LARGE SCALE GENOMIC DNA]</scope>
    <source>
        <strain evidence="2 3">PLY_AMNH</strain>
    </source>
</reference>
<comment type="caution">
    <text evidence="2">The sequence shown here is derived from an EMBL/GenBank/DDBJ whole genome shotgun (WGS) entry which is preliminary data.</text>
</comment>
<gene>
    <name evidence="2" type="ORF">CYMTET_56993</name>
</gene>